<dbReference type="EMBL" id="QJVD01000074">
    <property type="protein sequence ID" value="PYI64097.1"/>
    <property type="molecule type" value="Genomic_DNA"/>
</dbReference>
<comment type="caution">
    <text evidence="1">The sequence shown here is derived from an EMBL/GenBank/DDBJ whole genome shotgun (WGS) entry which is preliminary data.</text>
</comment>
<dbReference type="AlphaFoldDB" id="A0A2V5LNR5"/>
<sequence>NTATAASAGSGIGRATTLQLPREGTHIIATKIEAPLKSEFAGETLRHFMQVKQPPVAMPRQLAAAIPWLVSDGAAKVSGVISASEGSRAAV</sequence>
<evidence type="ECO:0000313" key="1">
    <source>
        <dbReference type="EMBL" id="PYI64097.1"/>
    </source>
</evidence>
<keyword evidence="2" id="KW-1185">Reference proteome</keyword>
<dbReference type="Proteomes" id="UP000247832">
    <property type="component" value="Unassembled WGS sequence"/>
</dbReference>
<gene>
    <name evidence="1" type="ORF">CVV68_22685</name>
</gene>
<evidence type="ECO:0000313" key="2">
    <source>
        <dbReference type="Proteomes" id="UP000247832"/>
    </source>
</evidence>
<reference evidence="1 2" key="1">
    <citation type="submission" date="2018-05" db="EMBL/GenBank/DDBJ databases">
        <title>Genetic diversity of glacier-inhabiting Cryobacterium bacteria in China and description of Cryobacterium mengkeensis sp. nov. and Arthrobacter glacialis sp. nov.</title>
        <authorList>
            <person name="Liu Q."/>
            <person name="Xin Y.-H."/>
        </authorList>
    </citation>
    <scope>NUCLEOTIDE SEQUENCE [LARGE SCALE GENOMIC DNA]</scope>
    <source>
        <strain evidence="1 2">LI2</strain>
    </source>
</reference>
<feature type="non-terminal residue" evidence="1">
    <location>
        <position position="1"/>
    </location>
</feature>
<proteinExistence type="predicted"/>
<protein>
    <submittedName>
        <fullName evidence="1">Uncharacterized protein</fullName>
    </submittedName>
</protein>
<organism evidence="1 2">
    <name type="scientific">Arthrobacter livingstonensis</name>
    <dbReference type="NCBI Taxonomy" id="670078"/>
    <lineage>
        <taxon>Bacteria</taxon>
        <taxon>Bacillati</taxon>
        <taxon>Actinomycetota</taxon>
        <taxon>Actinomycetes</taxon>
        <taxon>Micrococcales</taxon>
        <taxon>Micrococcaceae</taxon>
        <taxon>Arthrobacter</taxon>
    </lineage>
</organism>
<accession>A0A2V5LNR5</accession>
<name>A0A2V5LNR5_9MICC</name>